<accession>A0A3S4AU16</accession>
<dbReference type="Gene3D" id="2.60.260.40">
    <property type="entry name" value="q5lls5 like domains"/>
    <property type="match status" value="1"/>
</dbReference>
<organism evidence="3 4">
    <name type="scientific">Thermothielavioides terrestris</name>
    <dbReference type="NCBI Taxonomy" id="2587410"/>
    <lineage>
        <taxon>Eukaryota</taxon>
        <taxon>Fungi</taxon>
        <taxon>Dikarya</taxon>
        <taxon>Ascomycota</taxon>
        <taxon>Pezizomycotina</taxon>
        <taxon>Sordariomycetes</taxon>
        <taxon>Sordariomycetidae</taxon>
        <taxon>Sordariales</taxon>
        <taxon>Chaetomiaceae</taxon>
        <taxon>Thermothielavioides</taxon>
    </lineage>
</organism>
<gene>
    <name evidence="3" type="ORF">TT172_LOCUS5353</name>
</gene>
<dbReference type="FunFam" id="2.60.260.40:FF:000003">
    <property type="entry name" value="NADH dehydrogenase [ubiquinone] iron-sulfur protein 6, mitochondrial"/>
    <property type="match status" value="1"/>
</dbReference>
<protein>
    <submittedName>
        <fullName evidence="3">5851b2f3-47f5-4e7e-92c6-27faf8d04149</fullName>
    </submittedName>
</protein>
<dbReference type="AlphaFoldDB" id="A0A3S4AU16"/>
<feature type="region of interest" description="Disordered" evidence="1">
    <location>
        <begin position="43"/>
        <end position="113"/>
    </location>
</feature>
<name>A0A3S4AU16_9PEZI</name>
<dbReference type="GO" id="GO:0006120">
    <property type="term" value="P:mitochondrial electron transport, NADH to ubiquinone"/>
    <property type="evidence" value="ECO:0007669"/>
    <property type="project" value="TreeGrafter"/>
</dbReference>
<evidence type="ECO:0000313" key="3">
    <source>
        <dbReference type="EMBL" id="SPQ22934.1"/>
    </source>
</evidence>
<sequence>MYVSRLRAVATAAAAAREVVLLPRQSHRAAYYFSTTARQLESATTSSPASSSSSNAPATTPTTASSQTAPPLVPEGGPAPTEAVMQAPNRADVWSRSQRPRAEAMTGPRFEQTDFELQPRPYAAIELIHKQPVRWTHDRIVACDGGGGPTGHPKIFINTDKPEIATCNYCGLPFANEHHRKHLESLPETSYPLS</sequence>
<reference evidence="3 4" key="1">
    <citation type="submission" date="2018-04" db="EMBL/GenBank/DDBJ databases">
        <authorList>
            <person name="Huttner S."/>
            <person name="Dainat J."/>
        </authorList>
    </citation>
    <scope>NUCLEOTIDE SEQUENCE [LARGE SCALE GENOMIC DNA]</scope>
</reference>
<dbReference type="InterPro" id="IPR019401">
    <property type="entry name" value="Znf_CHCC"/>
</dbReference>
<dbReference type="GO" id="GO:0005739">
    <property type="term" value="C:mitochondrion"/>
    <property type="evidence" value="ECO:0007669"/>
    <property type="project" value="GOC"/>
</dbReference>
<dbReference type="Pfam" id="PF10276">
    <property type="entry name" value="zf-CHCC"/>
    <property type="match status" value="1"/>
</dbReference>
<evidence type="ECO:0000256" key="1">
    <source>
        <dbReference type="SAM" id="MobiDB-lite"/>
    </source>
</evidence>
<dbReference type="PANTHER" id="PTHR13156">
    <property type="entry name" value="NADH-UBIQUINONE OXIDOREDUCTASE 13 KD-A SUBUNIT"/>
    <property type="match status" value="1"/>
</dbReference>
<dbReference type="Proteomes" id="UP000289323">
    <property type="component" value="Unassembled WGS sequence"/>
</dbReference>
<proteinExistence type="predicted"/>
<dbReference type="EMBL" id="OUUZ01000009">
    <property type="protein sequence ID" value="SPQ22934.1"/>
    <property type="molecule type" value="Genomic_DNA"/>
</dbReference>
<evidence type="ECO:0000313" key="4">
    <source>
        <dbReference type="Proteomes" id="UP000289323"/>
    </source>
</evidence>
<feature type="domain" description="Zinc finger CHCC-type" evidence="2">
    <location>
        <begin position="139"/>
        <end position="174"/>
    </location>
</feature>
<feature type="compositionally biased region" description="Low complexity" evidence="1">
    <location>
        <begin position="43"/>
        <end position="70"/>
    </location>
</feature>
<dbReference type="PANTHER" id="PTHR13156:SF0">
    <property type="entry name" value="NADH DEHYDROGENASE [UBIQUINONE] IRON-SULFUR PROTEIN 6, MITOCHONDRIAL"/>
    <property type="match status" value="1"/>
</dbReference>
<evidence type="ECO:0000259" key="2">
    <source>
        <dbReference type="Pfam" id="PF10276"/>
    </source>
</evidence>